<evidence type="ECO:0000256" key="15">
    <source>
        <dbReference type="SAM" id="MobiDB-lite"/>
    </source>
</evidence>
<keyword evidence="5 13" id="KW-0863">Zinc-finger</keyword>
<dbReference type="PROSITE" id="PS50865">
    <property type="entry name" value="ZF_MYND_2"/>
    <property type="match status" value="1"/>
</dbReference>
<keyword evidence="11" id="KW-0539">Nucleus</keyword>
<evidence type="ECO:0000256" key="7">
    <source>
        <dbReference type="ARBA" id="ARBA00022853"/>
    </source>
</evidence>
<dbReference type="InterPro" id="IPR056987">
    <property type="entry name" value="ZMYND8_CC"/>
</dbReference>
<dbReference type="InterPro" id="IPR002893">
    <property type="entry name" value="Znf_MYND"/>
</dbReference>
<dbReference type="Proteomes" id="UP000278807">
    <property type="component" value="Unassembled WGS sequence"/>
</dbReference>
<feature type="domain" description="Bromo" evidence="16">
    <location>
        <begin position="202"/>
        <end position="261"/>
    </location>
</feature>
<protein>
    <submittedName>
        <fullName evidence="21">PHD-type domain-containing protein</fullName>
    </submittedName>
</protein>
<keyword evidence="10" id="KW-0804">Transcription</keyword>
<evidence type="ECO:0000259" key="18">
    <source>
        <dbReference type="PROSITE" id="PS50865"/>
    </source>
</evidence>
<feature type="domain" description="PHD-type" evidence="17">
    <location>
        <begin position="108"/>
        <end position="162"/>
    </location>
</feature>
<dbReference type="SUPFAM" id="SSF144232">
    <property type="entry name" value="HIT/MYND zinc finger-like"/>
    <property type="match status" value="1"/>
</dbReference>
<dbReference type="InterPro" id="IPR011011">
    <property type="entry name" value="Znf_FYVE_PHD"/>
</dbReference>
<dbReference type="AlphaFoldDB" id="A0A0R3TN64"/>
<organism evidence="21">
    <name type="scientific">Rodentolepis nana</name>
    <name type="common">Dwarf tapeworm</name>
    <name type="synonym">Hymenolepis nana</name>
    <dbReference type="NCBI Taxonomy" id="102285"/>
    <lineage>
        <taxon>Eukaryota</taxon>
        <taxon>Metazoa</taxon>
        <taxon>Spiralia</taxon>
        <taxon>Lophotrochozoa</taxon>
        <taxon>Platyhelminthes</taxon>
        <taxon>Cestoda</taxon>
        <taxon>Eucestoda</taxon>
        <taxon>Cyclophyllidea</taxon>
        <taxon>Hymenolepididae</taxon>
        <taxon>Rodentolepis</taxon>
    </lineage>
</organism>
<dbReference type="CDD" id="cd05841">
    <property type="entry name" value="PWWP_BS69-like"/>
    <property type="match status" value="1"/>
</dbReference>
<feature type="coiled-coil region" evidence="14">
    <location>
        <begin position="774"/>
        <end position="801"/>
    </location>
</feature>
<evidence type="ECO:0000256" key="6">
    <source>
        <dbReference type="ARBA" id="ARBA00022833"/>
    </source>
</evidence>
<evidence type="ECO:0000259" key="16">
    <source>
        <dbReference type="PROSITE" id="PS50014"/>
    </source>
</evidence>
<dbReference type="Gene3D" id="3.30.40.10">
    <property type="entry name" value="Zinc/RING finger domain, C3HC4 (zinc finger)"/>
    <property type="match status" value="1"/>
</dbReference>
<evidence type="ECO:0000256" key="9">
    <source>
        <dbReference type="ARBA" id="ARBA00023117"/>
    </source>
</evidence>
<feature type="domain" description="MYND-type" evidence="18">
    <location>
        <begin position="856"/>
        <end position="890"/>
    </location>
</feature>
<accession>A0A0R3TN64</accession>
<dbReference type="InterPro" id="IPR036427">
    <property type="entry name" value="Bromodomain-like_sf"/>
</dbReference>
<evidence type="ECO:0000256" key="13">
    <source>
        <dbReference type="PROSITE-ProRule" id="PRU00134"/>
    </source>
</evidence>
<dbReference type="InterPro" id="IPR057053">
    <property type="entry name" value="MYND_ZMYND11_ZMYD8"/>
</dbReference>
<dbReference type="PROSITE" id="PS01360">
    <property type="entry name" value="ZF_MYND_1"/>
    <property type="match status" value="1"/>
</dbReference>
<evidence type="ECO:0000313" key="19">
    <source>
        <dbReference type="EMBL" id="VDO04935.1"/>
    </source>
</evidence>
<dbReference type="InterPro" id="IPR019787">
    <property type="entry name" value="Znf_PHD-finger"/>
</dbReference>
<feature type="region of interest" description="Disordered" evidence="15">
    <location>
        <begin position="733"/>
        <end position="761"/>
    </location>
</feature>
<dbReference type="InterPro" id="IPR001965">
    <property type="entry name" value="Znf_PHD"/>
</dbReference>
<dbReference type="Gene3D" id="1.20.920.10">
    <property type="entry name" value="Bromodomain-like"/>
    <property type="match status" value="1"/>
</dbReference>
<dbReference type="Gene3D" id="6.10.140.2220">
    <property type="match status" value="1"/>
</dbReference>
<dbReference type="GO" id="GO:0005634">
    <property type="term" value="C:nucleus"/>
    <property type="evidence" value="ECO:0007669"/>
    <property type="project" value="UniProtKB-SubCell"/>
</dbReference>
<feature type="region of interest" description="Disordered" evidence="15">
    <location>
        <begin position="29"/>
        <end position="56"/>
    </location>
</feature>
<dbReference type="GO" id="GO:0008270">
    <property type="term" value="F:zinc ion binding"/>
    <property type="evidence" value="ECO:0007669"/>
    <property type="project" value="UniProtKB-KW"/>
</dbReference>
<keyword evidence="9 12" id="KW-0103">Bromodomain</keyword>
<reference evidence="21" key="1">
    <citation type="submission" date="2016-04" db="UniProtKB">
        <authorList>
            <consortium name="WormBaseParasite"/>
        </authorList>
    </citation>
    <scope>IDENTIFICATION</scope>
</reference>
<dbReference type="SUPFAM" id="SSF47370">
    <property type="entry name" value="Bromodomain"/>
    <property type="match status" value="1"/>
</dbReference>
<proteinExistence type="predicted"/>
<dbReference type="PANTHER" id="PTHR46453">
    <property type="entry name" value="PROTEIN KINASE C-BINDING PROTEIN 1"/>
    <property type="match status" value="1"/>
</dbReference>
<evidence type="ECO:0000256" key="3">
    <source>
        <dbReference type="ARBA" id="ARBA00022454"/>
    </source>
</evidence>
<feature type="compositionally biased region" description="Low complexity" evidence="15">
    <location>
        <begin position="31"/>
        <end position="43"/>
    </location>
</feature>
<evidence type="ECO:0000256" key="14">
    <source>
        <dbReference type="SAM" id="Coils"/>
    </source>
</evidence>
<feature type="compositionally biased region" description="Polar residues" evidence="15">
    <location>
        <begin position="503"/>
        <end position="517"/>
    </location>
</feature>
<evidence type="ECO:0000256" key="1">
    <source>
        <dbReference type="ARBA" id="ARBA00004123"/>
    </source>
</evidence>
<comment type="subcellular location">
    <subcellularLocation>
        <location evidence="2">Chromosome</location>
    </subcellularLocation>
    <subcellularLocation>
        <location evidence="1">Nucleus</location>
    </subcellularLocation>
</comment>
<dbReference type="Pfam" id="PF00439">
    <property type="entry name" value="Bromodomain"/>
    <property type="match status" value="1"/>
</dbReference>
<feature type="compositionally biased region" description="Low complexity" evidence="15">
    <location>
        <begin position="562"/>
        <end position="578"/>
    </location>
</feature>
<dbReference type="Pfam" id="PF23460">
    <property type="entry name" value="ZMYND8_CC"/>
    <property type="match status" value="1"/>
</dbReference>
<evidence type="ECO:0000256" key="10">
    <source>
        <dbReference type="ARBA" id="ARBA00023163"/>
    </source>
</evidence>
<dbReference type="SUPFAM" id="SSF57903">
    <property type="entry name" value="FYVE/PHD zinc finger"/>
    <property type="match status" value="1"/>
</dbReference>
<dbReference type="GO" id="GO:0140006">
    <property type="term" value="F:histone H3 reader activity"/>
    <property type="evidence" value="ECO:0007669"/>
    <property type="project" value="UniProtKB-ARBA"/>
</dbReference>
<feature type="region of interest" description="Disordered" evidence="15">
    <location>
        <begin position="497"/>
        <end position="583"/>
    </location>
</feature>
<reference evidence="19 20" key="2">
    <citation type="submission" date="2018-11" db="EMBL/GenBank/DDBJ databases">
        <authorList>
            <consortium name="Pathogen Informatics"/>
        </authorList>
    </citation>
    <scope>NUCLEOTIDE SEQUENCE [LARGE SCALE GENOMIC DNA]</scope>
</reference>
<dbReference type="SUPFAM" id="SSF63748">
    <property type="entry name" value="Tudor/PWWP/MBT"/>
    <property type="match status" value="1"/>
</dbReference>
<keyword evidence="14" id="KW-0175">Coiled coil</keyword>
<gene>
    <name evidence="19" type="ORF">HNAJ_LOCUS8802</name>
</gene>
<dbReference type="PROSITE" id="PS50016">
    <property type="entry name" value="ZF_PHD_2"/>
    <property type="match status" value="1"/>
</dbReference>
<sequence length="909" mass="101995">MHWFSTLNLFSPVSNRGIRTPIHALNFKNRSSTPNVKSSSSTTKDQCTSPPAKRSRPNFNVEVSLISQLNQSDWLDCRNTPALVPSFSNVLPTIKTRRPSGSSDESGKKFCWICQERRPGQELKPCSDCPRAYHQKCLESSEIEKINIDWEEGWRCLLCHEVATCDKEEFETNLIKWRASIPKTIYEKQIKKILCFMVDYMSIQNWSEPFREPPDVSDTFAVRMSVRHPMDLRTLYQQVNDGQCRSLKSFLSDFRWIVLNCIPPRDEPEIGLLSKAKLLEQICLHELALLRACPPCYLNRINHMSTLPSTSFVFSPISQCDPHIYGRSMLKTIPPEPHQSSWFCKVCPVLHPIVWVRYEDGKRWPAKLMDELPNSQLLVCFFGTYVIRKAPTKCVSLYTCFDISMTASGSDSTLGGFGIRRLVNAGESKDEGAFNRAVKQLGHHVDLLYHTFPKFRFPSAPATRVLPFSHQSLVKYYKSLNRWAPVLENHGLLSNSEREAQDIGQSSTVPSTGTSIVGPSILSPGPNGDDADSALTIEQPCPPSSPSLPPSLISVSPPPSHSPKTATSTTITTTTTTTVSGNHDTEDLVEPLLLRLSQTTATGVTTSDRPPVATTVAVSTTESERSAQPSFPKETLSNVGDPRREVNANAVMSVEHQITDEPAYTPYTETFPASSESSVSTLPLRLSESLSHSDLRSNLLSHFQEARDSFSRNFQSLLDGLFQNLEETVNDVAVSSSRGPSAAASEPDLTVPPRSISDHSTQTPHCVVVSTRFLQSTRLEKTLLKAEVLRLTQELERARLEKEYTRFELASNHRDHLSELRAVWEAETHAIVDGIVELCSQDASKAIQEVKKKQWCTYCGNEAFFYCCWNTVYCNTTCQQLHWPEHMNSCTHPKCQVVSQPLPNQRQMH</sequence>
<keyword evidence="7" id="KW-0156">Chromatin regulator</keyword>
<evidence type="ECO:0000256" key="12">
    <source>
        <dbReference type="PROSITE-ProRule" id="PRU00035"/>
    </source>
</evidence>
<dbReference type="SMART" id="SM00249">
    <property type="entry name" value="PHD"/>
    <property type="match status" value="1"/>
</dbReference>
<keyword evidence="8" id="KW-0805">Transcription regulation</keyword>
<dbReference type="GO" id="GO:0005694">
    <property type="term" value="C:chromosome"/>
    <property type="evidence" value="ECO:0007669"/>
    <property type="project" value="UniProtKB-SubCell"/>
</dbReference>
<feature type="region of interest" description="Disordered" evidence="15">
    <location>
        <begin position="620"/>
        <end position="641"/>
    </location>
</feature>
<evidence type="ECO:0000256" key="8">
    <source>
        <dbReference type="ARBA" id="ARBA00023015"/>
    </source>
</evidence>
<dbReference type="GO" id="GO:0005737">
    <property type="term" value="C:cytoplasm"/>
    <property type="evidence" value="ECO:0007669"/>
    <property type="project" value="TreeGrafter"/>
</dbReference>
<dbReference type="OrthoDB" id="6272564at2759"/>
<name>A0A0R3TN64_RODNA</name>
<dbReference type="PROSITE" id="PS50014">
    <property type="entry name" value="BROMODOMAIN_2"/>
    <property type="match status" value="1"/>
</dbReference>
<dbReference type="WBParaSite" id="HNAJ_0000880601-mRNA-1">
    <property type="protein sequence ID" value="HNAJ_0000880601-mRNA-1"/>
    <property type="gene ID" value="HNAJ_0000880601"/>
</dbReference>
<dbReference type="SMART" id="SM00297">
    <property type="entry name" value="BROMO"/>
    <property type="match status" value="1"/>
</dbReference>
<evidence type="ECO:0000259" key="17">
    <source>
        <dbReference type="PROSITE" id="PS50016"/>
    </source>
</evidence>
<dbReference type="Pfam" id="PF24324">
    <property type="entry name" value="MYND_ZMYND11_ZMYD8"/>
    <property type="match status" value="1"/>
</dbReference>
<evidence type="ECO:0000313" key="21">
    <source>
        <dbReference type="WBParaSite" id="HNAJ_0000880601-mRNA-1"/>
    </source>
</evidence>
<dbReference type="FunFam" id="6.10.140.2220:FF:000002">
    <property type="entry name" value="Protein kinase C-binding protein 1 isoform C"/>
    <property type="match status" value="1"/>
</dbReference>
<evidence type="ECO:0000256" key="4">
    <source>
        <dbReference type="ARBA" id="ARBA00022723"/>
    </source>
</evidence>
<dbReference type="GO" id="GO:0003714">
    <property type="term" value="F:transcription corepressor activity"/>
    <property type="evidence" value="ECO:0007669"/>
    <property type="project" value="TreeGrafter"/>
</dbReference>
<evidence type="ECO:0000313" key="20">
    <source>
        <dbReference type="Proteomes" id="UP000278807"/>
    </source>
</evidence>
<dbReference type="EMBL" id="UZAE01012395">
    <property type="protein sequence ID" value="VDO04935.1"/>
    <property type="molecule type" value="Genomic_DNA"/>
</dbReference>
<keyword evidence="6" id="KW-0862">Zinc</keyword>
<keyword evidence="3" id="KW-0158">Chromosome</keyword>
<dbReference type="STRING" id="102285.A0A0R3TN64"/>
<dbReference type="InterPro" id="IPR013083">
    <property type="entry name" value="Znf_RING/FYVE/PHD"/>
</dbReference>
<dbReference type="PANTHER" id="PTHR46453:SF4">
    <property type="entry name" value="PHD FINGER PROTEIN 24"/>
    <property type="match status" value="1"/>
</dbReference>
<keyword evidence="4" id="KW-0479">Metal-binding</keyword>
<evidence type="ECO:0000256" key="5">
    <source>
        <dbReference type="ARBA" id="ARBA00022771"/>
    </source>
</evidence>
<evidence type="ECO:0000256" key="2">
    <source>
        <dbReference type="ARBA" id="ARBA00004286"/>
    </source>
</evidence>
<dbReference type="Gene3D" id="2.30.30.140">
    <property type="match status" value="1"/>
</dbReference>
<dbReference type="InterPro" id="IPR001487">
    <property type="entry name" value="Bromodomain"/>
</dbReference>
<keyword evidence="20" id="KW-1185">Reference proteome</keyword>
<feature type="compositionally biased region" description="Pro residues" evidence="15">
    <location>
        <begin position="540"/>
        <end position="549"/>
    </location>
</feature>
<evidence type="ECO:0000256" key="11">
    <source>
        <dbReference type="ARBA" id="ARBA00023242"/>
    </source>
</evidence>